<dbReference type="Proteomes" id="UP000029922">
    <property type="component" value="Unassembled WGS sequence"/>
</dbReference>
<dbReference type="EMBL" id="UGJE01000002">
    <property type="protein sequence ID" value="STQ86699.1"/>
    <property type="molecule type" value="Genomic_DNA"/>
</dbReference>
<dbReference type="InterPro" id="IPR051453">
    <property type="entry name" value="MBL_Glyoxalase_II"/>
</dbReference>
<protein>
    <submittedName>
        <fullName evidence="6">Hydroxyacylglutathione hydrolase</fullName>
        <ecNumber evidence="6">3.1.2.6</ecNumber>
    </submittedName>
    <submittedName>
        <fullName evidence="7">MBL fold metallo-hydrolase</fullName>
    </submittedName>
</protein>
<evidence type="ECO:0000313" key="7">
    <source>
        <dbReference type="EMBL" id="TLE00923.1"/>
    </source>
</evidence>
<accession>A0A099TYY7</accession>
<dbReference type="PANTHER" id="PTHR46233:SF3">
    <property type="entry name" value="HYDROXYACYLGLUTATHIONE HYDROLASE GLOC"/>
    <property type="match status" value="1"/>
</dbReference>
<comment type="cofactor">
    <cofactor evidence="1">
        <name>Zn(2+)</name>
        <dbReference type="ChEBI" id="CHEBI:29105"/>
    </cofactor>
</comment>
<evidence type="ECO:0000259" key="5">
    <source>
        <dbReference type="SMART" id="SM00849"/>
    </source>
</evidence>
<dbReference type="InterPro" id="IPR036866">
    <property type="entry name" value="RibonucZ/Hydroxyglut_hydro"/>
</dbReference>
<evidence type="ECO:0000256" key="3">
    <source>
        <dbReference type="ARBA" id="ARBA00022801"/>
    </source>
</evidence>
<sequence>MDIIRQDFGDYATNSYLLKFDGFEFVVDPGYGSTEWILSQTSNLQAILVTHGHFDHIWDIASLRQKTKAKVYCPEQDSFMLESDCFNLGLTPCKADVYIENNESVASICINGINVNYWHFPGHTPGCSMIEIDNCFFSGDFIFHRSIGRYDFPYSSSSSMKYSLERFLLIDRDMVVYPGHGESTTVKAEQQVVPIWIRYIDS</sequence>
<dbReference type="Pfam" id="PF00753">
    <property type="entry name" value="Lactamase_B"/>
    <property type="match status" value="1"/>
</dbReference>
<keyword evidence="4" id="KW-0862">Zinc</keyword>
<dbReference type="GO" id="GO:0046872">
    <property type="term" value="F:metal ion binding"/>
    <property type="evidence" value="ECO:0007669"/>
    <property type="project" value="UniProtKB-KW"/>
</dbReference>
<proteinExistence type="predicted"/>
<keyword evidence="9" id="KW-1185">Reference proteome</keyword>
<feature type="domain" description="Metallo-beta-lactamase" evidence="5">
    <location>
        <begin position="12"/>
        <end position="180"/>
    </location>
</feature>
<dbReference type="PANTHER" id="PTHR46233">
    <property type="entry name" value="HYDROXYACYLGLUTATHIONE HYDROLASE GLOC"/>
    <property type="match status" value="1"/>
</dbReference>
<dbReference type="OrthoDB" id="9802991at2"/>
<dbReference type="EC" id="3.1.2.6" evidence="6"/>
<evidence type="ECO:0000313" key="9">
    <source>
        <dbReference type="Proteomes" id="UP000255139"/>
    </source>
</evidence>
<dbReference type="Gene3D" id="3.60.15.10">
    <property type="entry name" value="Ribonuclease Z/Hydroxyacylglutathione hydrolase-like"/>
    <property type="match status" value="1"/>
</dbReference>
<dbReference type="EMBL" id="JRPD02000004">
    <property type="protein sequence ID" value="TLE00923.1"/>
    <property type="molecule type" value="Genomic_DNA"/>
</dbReference>
<reference evidence="7 8" key="1">
    <citation type="journal article" date="2014" name="Genome Announc.">
        <title>Draft genome sequences of eight enterohepatic helicobacter species isolated from both laboratory and wild rodents.</title>
        <authorList>
            <person name="Sheh A."/>
            <person name="Shen Z."/>
            <person name="Fox J.G."/>
        </authorList>
    </citation>
    <scope>NUCLEOTIDE SEQUENCE [LARGE SCALE GENOMIC DNA]</scope>
    <source>
        <strain evidence="7 8">ST1</strain>
    </source>
</reference>
<name>A0A099TYY7_9HELI</name>
<dbReference type="SMART" id="SM00849">
    <property type="entry name" value="Lactamase_B"/>
    <property type="match status" value="1"/>
</dbReference>
<evidence type="ECO:0000256" key="2">
    <source>
        <dbReference type="ARBA" id="ARBA00022723"/>
    </source>
</evidence>
<organism evidence="6 9">
    <name type="scientific">Helicobacter muridarum</name>
    <dbReference type="NCBI Taxonomy" id="216"/>
    <lineage>
        <taxon>Bacteria</taxon>
        <taxon>Pseudomonadati</taxon>
        <taxon>Campylobacterota</taxon>
        <taxon>Epsilonproteobacteria</taxon>
        <taxon>Campylobacterales</taxon>
        <taxon>Helicobacteraceae</taxon>
        <taxon>Helicobacter</taxon>
    </lineage>
</organism>
<dbReference type="SUPFAM" id="SSF56281">
    <property type="entry name" value="Metallo-hydrolase/oxidoreductase"/>
    <property type="match status" value="1"/>
</dbReference>
<evidence type="ECO:0000256" key="4">
    <source>
        <dbReference type="ARBA" id="ARBA00022833"/>
    </source>
</evidence>
<keyword evidence="3 6" id="KW-0378">Hydrolase</keyword>
<dbReference type="RefSeq" id="WP_034556890.1">
    <property type="nucleotide sequence ID" value="NZ_FZML01000019.1"/>
</dbReference>
<dbReference type="Proteomes" id="UP000255139">
    <property type="component" value="Unassembled WGS sequence"/>
</dbReference>
<evidence type="ECO:0000313" key="6">
    <source>
        <dbReference type="EMBL" id="STQ86699.1"/>
    </source>
</evidence>
<evidence type="ECO:0000256" key="1">
    <source>
        <dbReference type="ARBA" id="ARBA00001947"/>
    </source>
</evidence>
<evidence type="ECO:0000313" key="8">
    <source>
        <dbReference type="Proteomes" id="UP000029922"/>
    </source>
</evidence>
<dbReference type="STRING" id="216.LS73_01445"/>
<keyword evidence="2" id="KW-0479">Metal-binding</keyword>
<reference evidence="6 9" key="2">
    <citation type="submission" date="2018-06" db="EMBL/GenBank/DDBJ databases">
        <authorList>
            <consortium name="Pathogen Informatics"/>
            <person name="Doyle S."/>
        </authorList>
    </citation>
    <scope>NUCLEOTIDE SEQUENCE [LARGE SCALE GENOMIC DNA]</scope>
    <source>
        <strain evidence="6 9">NCTC12714</strain>
    </source>
</reference>
<dbReference type="GO" id="GO:0004416">
    <property type="term" value="F:hydroxyacylglutathione hydrolase activity"/>
    <property type="evidence" value="ECO:0007669"/>
    <property type="project" value="UniProtKB-EC"/>
</dbReference>
<dbReference type="InterPro" id="IPR001279">
    <property type="entry name" value="Metallo-B-lactamas"/>
</dbReference>
<gene>
    <name evidence="7" type="ORF">LS73_003210</name>
    <name evidence="6" type="ORF">NCTC12714_01510</name>
</gene>
<dbReference type="CDD" id="cd06262">
    <property type="entry name" value="metallo-hydrolase-like_MBL-fold"/>
    <property type="match status" value="1"/>
</dbReference>
<dbReference type="AlphaFoldDB" id="A0A099TYY7"/>